<comment type="subcellular location">
    <subcellularLocation>
        <location evidence="1">Nucleus</location>
    </subcellularLocation>
</comment>
<comment type="caution">
    <text evidence="6">The sequence shown here is derived from an EMBL/GenBank/DDBJ whole genome shotgun (WGS) entry which is preliminary data.</text>
</comment>
<keyword evidence="3" id="KW-0238">DNA-binding</keyword>
<evidence type="ECO:0000256" key="5">
    <source>
        <dbReference type="ARBA" id="ARBA00023242"/>
    </source>
</evidence>
<dbReference type="SUPFAM" id="SSF101936">
    <property type="entry name" value="DNA-binding pseudobarrel domain"/>
    <property type="match status" value="1"/>
</dbReference>
<keyword evidence="4" id="KW-0804">Transcription</keyword>
<dbReference type="EMBL" id="JASCZI010090851">
    <property type="protein sequence ID" value="MED6147160.1"/>
    <property type="molecule type" value="Genomic_DNA"/>
</dbReference>
<evidence type="ECO:0000313" key="6">
    <source>
        <dbReference type="EMBL" id="MED6147160.1"/>
    </source>
</evidence>
<protein>
    <submittedName>
        <fullName evidence="6">Uncharacterized protein</fullName>
    </submittedName>
</protein>
<accession>A0ABU6TF74</accession>
<gene>
    <name evidence="6" type="ORF">PIB30_041489</name>
</gene>
<evidence type="ECO:0000256" key="2">
    <source>
        <dbReference type="ARBA" id="ARBA00023015"/>
    </source>
</evidence>
<dbReference type="Proteomes" id="UP001341840">
    <property type="component" value="Unassembled WGS sequence"/>
</dbReference>
<organism evidence="6 7">
    <name type="scientific">Stylosanthes scabra</name>
    <dbReference type="NCBI Taxonomy" id="79078"/>
    <lineage>
        <taxon>Eukaryota</taxon>
        <taxon>Viridiplantae</taxon>
        <taxon>Streptophyta</taxon>
        <taxon>Embryophyta</taxon>
        <taxon>Tracheophyta</taxon>
        <taxon>Spermatophyta</taxon>
        <taxon>Magnoliopsida</taxon>
        <taxon>eudicotyledons</taxon>
        <taxon>Gunneridae</taxon>
        <taxon>Pentapetalae</taxon>
        <taxon>rosids</taxon>
        <taxon>fabids</taxon>
        <taxon>Fabales</taxon>
        <taxon>Fabaceae</taxon>
        <taxon>Papilionoideae</taxon>
        <taxon>50 kb inversion clade</taxon>
        <taxon>dalbergioids sensu lato</taxon>
        <taxon>Dalbergieae</taxon>
        <taxon>Pterocarpus clade</taxon>
        <taxon>Stylosanthes</taxon>
    </lineage>
</organism>
<evidence type="ECO:0000313" key="7">
    <source>
        <dbReference type="Proteomes" id="UP001341840"/>
    </source>
</evidence>
<keyword evidence="5" id="KW-0539">Nucleus</keyword>
<evidence type="ECO:0000256" key="4">
    <source>
        <dbReference type="ARBA" id="ARBA00023163"/>
    </source>
</evidence>
<keyword evidence="2" id="KW-0805">Transcription regulation</keyword>
<name>A0ABU6TF74_9FABA</name>
<evidence type="ECO:0000256" key="1">
    <source>
        <dbReference type="ARBA" id="ARBA00004123"/>
    </source>
</evidence>
<reference evidence="6 7" key="1">
    <citation type="journal article" date="2023" name="Plants (Basel)">
        <title>Bridging the Gap: Combining Genomics and Transcriptomics Approaches to Understand Stylosanthes scabra, an Orphan Legume from the Brazilian Caatinga.</title>
        <authorList>
            <person name="Ferreira-Neto J.R.C."/>
            <person name="da Silva M.D."/>
            <person name="Binneck E."/>
            <person name="de Melo N.F."/>
            <person name="da Silva R.H."/>
            <person name="de Melo A.L.T.M."/>
            <person name="Pandolfi V."/>
            <person name="Bustamante F.O."/>
            <person name="Brasileiro-Vidal A.C."/>
            <person name="Benko-Iseppon A.M."/>
        </authorList>
    </citation>
    <scope>NUCLEOTIDE SEQUENCE [LARGE SCALE GENOMIC DNA]</scope>
    <source>
        <tissue evidence="6">Leaves</tissue>
    </source>
</reference>
<dbReference type="InterPro" id="IPR015300">
    <property type="entry name" value="DNA-bd_pseudobarrel_sf"/>
</dbReference>
<proteinExistence type="predicted"/>
<evidence type="ECO:0000256" key="3">
    <source>
        <dbReference type="ARBA" id="ARBA00023125"/>
    </source>
</evidence>
<keyword evidence="7" id="KW-1185">Reference proteome</keyword>
<sequence length="210" mass="23517">MDISTILPVDFEKDHMFYMQVDPNSILHYLPSLFYLKYSNGLGDWMYLMNLNQNRLQLRLGKTPISGFIMDGIKNVVHFYGLHMGGWLKLVYVGEDIFVVLKVKDYNMVKQPIPPNPMIGTICVNTNTLPDPNEVTSENVKDGYVPCLPTYSLGGNPLGISHDFVTCLHTCQAVSLQPDNMEVNNPKMIEAAFPINGVPMLNGVPLPAIE</sequence>